<evidence type="ECO:0000256" key="7">
    <source>
        <dbReference type="ARBA" id="ARBA00023136"/>
    </source>
</evidence>
<evidence type="ECO:0000259" key="10">
    <source>
        <dbReference type="Pfam" id="PF04290"/>
    </source>
</evidence>
<dbReference type="OrthoDB" id="8449485at2"/>
<dbReference type="Pfam" id="PF04290">
    <property type="entry name" value="DctQ"/>
    <property type="match status" value="1"/>
</dbReference>
<comment type="subunit">
    <text evidence="9">The complex comprises the extracytoplasmic solute receptor protein and the two transmembrane proteins.</text>
</comment>
<dbReference type="GO" id="GO:0015740">
    <property type="term" value="P:C4-dicarboxylate transport"/>
    <property type="evidence" value="ECO:0007669"/>
    <property type="project" value="TreeGrafter"/>
</dbReference>
<dbReference type="PANTHER" id="PTHR35011:SF2">
    <property type="entry name" value="2,3-DIKETO-L-GULONATE TRAP TRANSPORTER SMALL PERMEASE PROTEIN YIAM"/>
    <property type="match status" value="1"/>
</dbReference>
<evidence type="ECO:0000256" key="6">
    <source>
        <dbReference type="ARBA" id="ARBA00022989"/>
    </source>
</evidence>
<organism evidence="11 12">
    <name type="scientific">Cohaesibacter celericrescens</name>
    <dbReference type="NCBI Taxonomy" id="2067669"/>
    <lineage>
        <taxon>Bacteria</taxon>
        <taxon>Pseudomonadati</taxon>
        <taxon>Pseudomonadota</taxon>
        <taxon>Alphaproteobacteria</taxon>
        <taxon>Hyphomicrobiales</taxon>
        <taxon>Cohaesibacteraceae</taxon>
    </lineage>
</organism>
<evidence type="ECO:0000256" key="3">
    <source>
        <dbReference type="ARBA" id="ARBA00022475"/>
    </source>
</evidence>
<feature type="transmembrane region" description="Helical" evidence="9">
    <location>
        <begin position="131"/>
        <end position="155"/>
    </location>
</feature>
<comment type="similarity">
    <text evidence="8 9">Belongs to the TRAP transporter small permease family.</text>
</comment>
<feature type="transmembrane region" description="Helical" evidence="9">
    <location>
        <begin position="90"/>
        <end position="111"/>
    </location>
</feature>
<dbReference type="EMBL" id="PKUQ01000022">
    <property type="protein sequence ID" value="PLW76850.1"/>
    <property type="molecule type" value="Genomic_DNA"/>
</dbReference>
<keyword evidence="4 9" id="KW-0997">Cell inner membrane</keyword>
<feature type="domain" description="Tripartite ATP-independent periplasmic transporters DctQ component" evidence="10">
    <location>
        <begin position="28"/>
        <end position="155"/>
    </location>
</feature>
<evidence type="ECO:0000256" key="2">
    <source>
        <dbReference type="ARBA" id="ARBA00022448"/>
    </source>
</evidence>
<dbReference type="GO" id="GO:0005886">
    <property type="term" value="C:plasma membrane"/>
    <property type="evidence" value="ECO:0007669"/>
    <property type="project" value="UniProtKB-SubCell"/>
</dbReference>
<feature type="transmembrane region" description="Helical" evidence="9">
    <location>
        <begin position="51"/>
        <end position="69"/>
    </location>
</feature>
<feature type="transmembrane region" description="Helical" evidence="9">
    <location>
        <begin position="12"/>
        <end position="31"/>
    </location>
</feature>
<dbReference type="AlphaFoldDB" id="A0A2N5XQX9"/>
<dbReference type="InterPro" id="IPR007387">
    <property type="entry name" value="TRAP_DctQ"/>
</dbReference>
<keyword evidence="6 9" id="KW-1133">Transmembrane helix</keyword>
<name>A0A2N5XQX9_9HYPH</name>
<dbReference type="RefSeq" id="WP_101534138.1">
    <property type="nucleotide sequence ID" value="NZ_PKUQ01000022.1"/>
</dbReference>
<evidence type="ECO:0000256" key="5">
    <source>
        <dbReference type="ARBA" id="ARBA00022692"/>
    </source>
</evidence>
<sequence length="173" mass="19921">MLAAILKVDKVLYRAFRIVSITLLCLLFFLTSLNVLLRFFPIYSMGWFDEIVELSFAWLVFTTAAMLWRNREHPQIDFLEVLFEGTRCRYALLSLIECINILFLSVFAYYSTTLVLKAAAASPIFQITRKVFYIAMPVTGVYMTIVSLFFLAAHLRNLAAYNKTKNLSNNDSV</sequence>
<reference evidence="11 12" key="1">
    <citation type="submission" date="2018-01" db="EMBL/GenBank/DDBJ databases">
        <title>The draft genome sequence of Cohaesibacter sp. H1304.</title>
        <authorList>
            <person name="Wang N.-N."/>
            <person name="Du Z.-J."/>
        </authorList>
    </citation>
    <scope>NUCLEOTIDE SEQUENCE [LARGE SCALE GENOMIC DNA]</scope>
    <source>
        <strain evidence="11 12">H1304</strain>
    </source>
</reference>
<protein>
    <recommendedName>
        <fullName evidence="9">TRAP transporter small permease protein</fullName>
    </recommendedName>
</protein>
<dbReference type="PANTHER" id="PTHR35011">
    <property type="entry name" value="2,3-DIKETO-L-GULONATE TRAP TRANSPORTER SMALL PERMEASE PROTEIN YIAM"/>
    <property type="match status" value="1"/>
</dbReference>
<dbReference type="GO" id="GO:0022857">
    <property type="term" value="F:transmembrane transporter activity"/>
    <property type="evidence" value="ECO:0007669"/>
    <property type="project" value="UniProtKB-UniRule"/>
</dbReference>
<keyword evidence="7 9" id="KW-0472">Membrane</keyword>
<evidence type="ECO:0000256" key="1">
    <source>
        <dbReference type="ARBA" id="ARBA00004429"/>
    </source>
</evidence>
<keyword evidence="3" id="KW-1003">Cell membrane</keyword>
<comment type="function">
    <text evidence="9">Part of the tripartite ATP-independent periplasmic (TRAP) transport system.</text>
</comment>
<keyword evidence="2 9" id="KW-0813">Transport</keyword>
<evidence type="ECO:0000256" key="4">
    <source>
        <dbReference type="ARBA" id="ARBA00022519"/>
    </source>
</evidence>
<keyword evidence="12" id="KW-1185">Reference proteome</keyword>
<dbReference type="InterPro" id="IPR055348">
    <property type="entry name" value="DctQ"/>
</dbReference>
<accession>A0A2N5XQX9</accession>
<evidence type="ECO:0000313" key="12">
    <source>
        <dbReference type="Proteomes" id="UP000234881"/>
    </source>
</evidence>
<gene>
    <name evidence="11" type="ORF">C0081_12385</name>
</gene>
<proteinExistence type="inferred from homology"/>
<evidence type="ECO:0000313" key="11">
    <source>
        <dbReference type="EMBL" id="PLW76850.1"/>
    </source>
</evidence>
<comment type="caution">
    <text evidence="11">The sequence shown here is derived from an EMBL/GenBank/DDBJ whole genome shotgun (WGS) entry which is preliminary data.</text>
</comment>
<evidence type="ECO:0000256" key="9">
    <source>
        <dbReference type="RuleBase" id="RU369079"/>
    </source>
</evidence>
<dbReference type="Proteomes" id="UP000234881">
    <property type="component" value="Unassembled WGS sequence"/>
</dbReference>
<comment type="subcellular location">
    <subcellularLocation>
        <location evidence="1 9">Cell inner membrane</location>
        <topology evidence="1 9">Multi-pass membrane protein</topology>
    </subcellularLocation>
</comment>
<keyword evidence="5 9" id="KW-0812">Transmembrane</keyword>
<evidence type="ECO:0000256" key="8">
    <source>
        <dbReference type="ARBA" id="ARBA00038436"/>
    </source>
</evidence>